<dbReference type="PROSITE" id="PS00186">
    <property type="entry name" value="IPNS_2"/>
    <property type="match status" value="1"/>
</dbReference>
<name>M1NWN0_9CLOS</name>
<dbReference type="GeneID" id="40524937"/>
<evidence type="ECO:0000313" key="5">
    <source>
        <dbReference type="Proteomes" id="UP000232757"/>
    </source>
</evidence>
<organism evidence="4 5">
    <name type="scientific">Cordyline virus 4</name>
    <dbReference type="NCBI Taxonomy" id="1177753"/>
    <lineage>
        <taxon>Viruses</taxon>
        <taxon>Riboviria</taxon>
        <taxon>Orthornavirae</taxon>
        <taxon>Kitrinoviricota</taxon>
        <taxon>Alsuviricetes</taxon>
        <taxon>Martellivirales</taxon>
        <taxon>Closteroviridae</taxon>
        <taxon>Velarivirus</taxon>
        <taxon>Velarivirus tetracordylinae</taxon>
    </lineage>
</organism>
<keyword evidence="2" id="KW-0560">Oxidoreductase</keyword>
<evidence type="ECO:0000313" key="4">
    <source>
        <dbReference type="EMBL" id="AGF73892.1"/>
    </source>
</evidence>
<keyword evidence="5" id="KW-1185">Reference proteome</keyword>
<evidence type="ECO:0000256" key="1">
    <source>
        <dbReference type="ARBA" id="ARBA00008056"/>
    </source>
</evidence>
<sequence>MFIGKSFRYADHYSRIINIYFNANPGYDDHFHIYKIVFNLGSFDDYLRVRFTIDKREKHLKVDVIVKCGSYSSINTNNYYLIRCKNEAILAADNFHLALVYYSGYITVNINSEEYAYVRNPCYANNIDIIHAVECNRNQQTMFNQMKFMVQPIIYTCEVRVDSLLKFNKESRFGFDSVEINEFGVSSLDSIVKDFKNFSNFRGDINNSNLIPKFDTGKDDDIVRLYRVKRVESIDNTLICFKVMPPNSSDMSIINQFWLTDSNGVTFEMVIRLVASDTTLEFWIKDEVSHRKDPERIKVESYPKIRETSKILLGYYCLESTLYMTLDTLDVARAENVKPALNLSFGQEIQLRINPTKHLGMLNNEINSKNLIFSAYSNSTLYGSFKPTREKIVLTNKQGELSGEGFTNPEVIYIEDIRNMEEIMRKAPPMINENSTDSPPIVQPTIENLSVKIINKSDKSDFALARFMKGFRLDEDQAKMILFQIGVTLGSTLELNILKNIELEMSIKSKTVRLDVSRCLQIFHNFRYDINLFRMFLKKNSQYILELLREGILIPNNSFVIKYGLDIRFKYLACDFWGLQFIVFNSRRIGASQ</sequence>
<dbReference type="GO" id="GO:0016491">
    <property type="term" value="F:oxidoreductase activity"/>
    <property type="evidence" value="ECO:0007669"/>
    <property type="project" value="UniProtKB-KW"/>
</dbReference>
<reference evidence="4 5" key="1">
    <citation type="submission" date="2013-02" db="EMBL/GenBank/DDBJ databases">
        <title>Differentiation, distribution, and elimination of closteroviruses infecting Cordyline fruticosa (L.) in Hawaii.</title>
        <authorList>
            <person name="Melzer M.J."/>
        </authorList>
    </citation>
    <scope>NUCLEOTIDE SEQUENCE [LARGE SCALE GENOMIC DNA]</scope>
    <source>
        <strain evidence="4">SJ1</strain>
    </source>
</reference>
<evidence type="ECO:0000256" key="2">
    <source>
        <dbReference type="ARBA" id="ARBA00023002"/>
    </source>
</evidence>
<dbReference type="InterPro" id="IPR002057">
    <property type="entry name" value="Isopenicillin-N_synth_CS"/>
</dbReference>
<accession>M1NWN0</accession>
<keyword evidence="3" id="KW-0408">Iron</keyword>
<dbReference type="RefSeq" id="YP_009664830.1">
    <property type="nucleotide sequence ID" value="NC_043108.1"/>
</dbReference>
<keyword evidence="4" id="KW-0946">Virion</keyword>
<dbReference type="GO" id="GO:0005506">
    <property type="term" value="F:iron ion binding"/>
    <property type="evidence" value="ECO:0007669"/>
    <property type="project" value="InterPro"/>
</dbReference>
<keyword evidence="4" id="KW-0167">Capsid protein</keyword>
<proteinExistence type="inferred from homology"/>
<comment type="similarity">
    <text evidence="1">Belongs to the iron/ascorbate-dependent oxidoreductase family.</text>
</comment>
<protein>
    <submittedName>
        <fullName evidence="4">Minor coat protein</fullName>
    </submittedName>
</protein>
<dbReference type="GO" id="GO:0019028">
    <property type="term" value="C:viral capsid"/>
    <property type="evidence" value="ECO:0007669"/>
    <property type="project" value="UniProtKB-KW"/>
</dbReference>
<dbReference type="Proteomes" id="UP000232757">
    <property type="component" value="Segment"/>
</dbReference>
<dbReference type="EMBL" id="JQ599284">
    <property type="protein sequence ID" value="AGF73892.1"/>
    <property type="molecule type" value="Genomic_RNA"/>
</dbReference>
<dbReference type="KEGG" id="vg:40524937"/>
<evidence type="ECO:0000256" key="3">
    <source>
        <dbReference type="ARBA" id="ARBA00023004"/>
    </source>
</evidence>